<organism evidence="2 3">
    <name type="scientific">Scytonema hofmannii PCC 7110</name>
    <dbReference type="NCBI Taxonomy" id="128403"/>
    <lineage>
        <taxon>Bacteria</taxon>
        <taxon>Bacillati</taxon>
        <taxon>Cyanobacteriota</taxon>
        <taxon>Cyanophyceae</taxon>
        <taxon>Nostocales</taxon>
        <taxon>Scytonemataceae</taxon>
        <taxon>Scytonema</taxon>
    </lineage>
</organism>
<evidence type="ECO:0000313" key="3">
    <source>
        <dbReference type="Proteomes" id="UP000076925"/>
    </source>
</evidence>
<keyword evidence="1" id="KW-0472">Membrane</keyword>
<reference evidence="2 3" key="1">
    <citation type="journal article" date="2013" name="Genome Biol. Evol.">
        <title>Genomes of Stigonematalean cyanobacteria (subsection V) and the evolution of oxygenic photosynthesis from prokaryotes to plastids.</title>
        <authorList>
            <person name="Dagan T."/>
            <person name="Roettger M."/>
            <person name="Stucken K."/>
            <person name="Landan G."/>
            <person name="Koch R."/>
            <person name="Major P."/>
            <person name="Gould S.B."/>
            <person name="Goremykin V.V."/>
            <person name="Rippka R."/>
            <person name="Tandeau de Marsac N."/>
            <person name="Gugger M."/>
            <person name="Lockhart P.J."/>
            <person name="Allen J.F."/>
            <person name="Brune I."/>
            <person name="Maus I."/>
            <person name="Puhler A."/>
            <person name="Martin W.F."/>
        </authorList>
    </citation>
    <scope>NUCLEOTIDE SEQUENCE [LARGE SCALE GENOMIC DNA]</scope>
    <source>
        <strain evidence="2 3">PCC 7110</strain>
    </source>
</reference>
<evidence type="ECO:0000313" key="2">
    <source>
        <dbReference type="EMBL" id="KYC36815.1"/>
    </source>
</evidence>
<name>A0A139WWK4_9CYAN</name>
<dbReference type="Proteomes" id="UP000076925">
    <property type="component" value="Unassembled WGS sequence"/>
</dbReference>
<gene>
    <name evidence="2" type="ORF">WA1_44930</name>
</gene>
<keyword evidence="1" id="KW-0812">Transmembrane</keyword>
<comment type="caution">
    <text evidence="2">The sequence shown here is derived from an EMBL/GenBank/DDBJ whole genome shotgun (WGS) entry which is preliminary data.</text>
</comment>
<keyword evidence="3" id="KW-1185">Reference proteome</keyword>
<protein>
    <recommendedName>
        <fullName evidence="4">PhnA-like protein</fullName>
    </recommendedName>
</protein>
<dbReference type="STRING" id="128403.WA1_44930"/>
<dbReference type="RefSeq" id="WP_017744053.1">
    <property type="nucleotide sequence ID" value="NZ_KQ976354.1"/>
</dbReference>
<dbReference type="AlphaFoldDB" id="A0A139WWK4"/>
<evidence type="ECO:0008006" key="4">
    <source>
        <dbReference type="Google" id="ProtNLM"/>
    </source>
</evidence>
<feature type="transmembrane region" description="Helical" evidence="1">
    <location>
        <begin position="33"/>
        <end position="56"/>
    </location>
</feature>
<keyword evidence="1" id="KW-1133">Transmembrane helix</keyword>
<proteinExistence type="predicted"/>
<feature type="transmembrane region" description="Helical" evidence="1">
    <location>
        <begin position="179"/>
        <end position="199"/>
    </location>
</feature>
<dbReference type="EMBL" id="ANNX02000047">
    <property type="protein sequence ID" value="KYC36815.1"/>
    <property type="molecule type" value="Genomic_DNA"/>
</dbReference>
<feature type="transmembrane region" description="Helical" evidence="1">
    <location>
        <begin position="107"/>
        <end position="127"/>
    </location>
</feature>
<evidence type="ECO:0000256" key="1">
    <source>
        <dbReference type="SAM" id="Phobius"/>
    </source>
</evidence>
<accession>A0A139WWK4</accession>
<sequence>MTYVNRNVDNIVTEPAIVNQSSDYHDRVRWGSIISGLLVAIATQLILSALFGAIGAGTVEGSGRPRTIADNVAGNVGIWSTIGLLISLFTGGWVTARACGPMNRNTALLNGAILWATTLVLSSWLLANGVSGAFGVAASNAGEVVNQVQQQGGVNLPQNAPNISAQQARDVAANVRQGLWWFVFGSLLGLLASMIGAVAGARSPRVHRSEVYTNT</sequence>
<dbReference type="OrthoDB" id="508787at2"/>
<feature type="transmembrane region" description="Helical" evidence="1">
    <location>
        <begin position="76"/>
        <end position="95"/>
    </location>
</feature>